<organism evidence="2 3">
    <name type="scientific">Aspergillus piperis CBS 112811</name>
    <dbReference type="NCBI Taxonomy" id="1448313"/>
    <lineage>
        <taxon>Eukaryota</taxon>
        <taxon>Fungi</taxon>
        <taxon>Dikarya</taxon>
        <taxon>Ascomycota</taxon>
        <taxon>Pezizomycotina</taxon>
        <taxon>Eurotiomycetes</taxon>
        <taxon>Eurotiomycetidae</taxon>
        <taxon>Eurotiales</taxon>
        <taxon>Aspergillaceae</taxon>
        <taxon>Aspergillus</taxon>
        <taxon>Aspergillus subgen. Circumdati</taxon>
    </lineage>
</organism>
<name>A0A8G1QZU6_9EURO</name>
<proteinExistence type="predicted"/>
<reference evidence="2 3" key="1">
    <citation type="submission" date="2018-02" db="EMBL/GenBank/DDBJ databases">
        <title>The genomes of Aspergillus section Nigri reveals drivers in fungal speciation.</title>
        <authorList>
            <consortium name="DOE Joint Genome Institute"/>
            <person name="Vesth T.C."/>
            <person name="Nybo J."/>
            <person name="Theobald S."/>
            <person name="Brandl J."/>
            <person name="Frisvad J.C."/>
            <person name="Nielsen K.F."/>
            <person name="Lyhne E.K."/>
            <person name="Kogle M.E."/>
            <person name="Kuo A."/>
            <person name="Riley R."/>
            <person name="Clum A."/>
            <person name="Nolan M."/>
            <person name="Lipzen A."/>
            <person name="Salamov A."/>
            <person name="Henrissat B."/>
            <person name="Wiebenga A."/>
            <person name="De vries R.P."/>
            <person name="Grigoriev I.V."/>
            <person name="Mortensen U.H."/>
            <person name="Andersen M.R."/>
            <person name="Baker S.E."/>
        </authorList>
    </citation>
    <scope>NUCLEOTIDE SEQUENCE [LARGE SCALE GENOMIC DNA]</scope>
    <source>
        <strain evidence="2 3">CBS 112811</strain>
    </source>
</reference>
<dbReference type="GeneID" id="37158749"/>
<protein>
    <submittedName>
        <fullName evidence="2">Uncharacterized protein</fullName>
    </submittedName>
</protein>
<dbReference type="EMBL" id="KZ825062">
    <property type="protein sequence ID" value="RAH57461.1"/>
    <property type="molecule type" value="Genomic_DNA"/>
</dbReference>
<keyword evidence="1" id="KW-0812">Transmembrane</keyword>
<accession>A0A8G1QZU6</accession>
<keyword evidence="1" id="KW-1133">Transmembrane helix</keyword>
<sequence>MMGPFGWVLDKSLGISSKEKVIYYLYSISYSTLLCLSLQAWPAAHFCVTNSHEGKTETEVIKSHTYRVIITGHDNEWDY</sequence>
<dbReference type="AlphaFoldDB" id="A0A8G1QZU6"/>
<evidence type="ECO:0000313" key="2">
    <source>
        <dbReference type="EMBL" id="RAH57461.1"/>
    </source>
</evidence>
<dbReference type="RefSeq" id="XP_025515383.1">
    <property type="nucleotide sequence ID" value="XM_025655347.1"/>
</dbReference>
<keyword evidence="1" id="KW-0472">Membrane</keyword>
<evidence type="ECO:0000313" key="3">
    <source>
        <dbReference type="Proteomes" id="UP000249526"/>
    </source>
</evidence>
<evidence type="ECO:0000256" key="1">
    <source>
        <dbReference type="SAM" id="Phobius"/>
    </source>
</evidence>
<feature type="transmembrane region" description="Helical" evidence="1">
    <location>
        <begin position="21"/>
        <end position="41"/>
    </location>
</feature>
<dbReference type="Proteomes" id="UP000249526">
    <property type="component" value="Unassembled WGS sequence"/>
</dbReference>
<keyword evidence="3" id="KW-1185">Reference proteome</keyword>
<gene>
    <name evidence="2" type="ORF">BO85DRAFT_301188</name>
</gene>